<dbReference type="InterPro" id="IPR024710">
    <property type="entry name" value="MfnD"/>
</dbReference>
<sequence length="358" mass="38754">MQNTTRFKIWVCEYISAGGLVAEALPASLLQEGLLMRDALLADLAALGMDCITSHDYRVMPPAMAQSVAIQAHENAHSVWQQQLAEQDIDACWVIAPETQGILQALCHLVQDMGIPWVGCTAQAIADTTSKACMAELCHQAGVPVVPHVMLAELTTFESLSWYAQGQLHGWVVKPDDGAGCTATYYFKKDSELIEFKNNLINNSLLSQTQFLLQPYVPGIALSMSVVATANEVKVIAAHRQQVEIVNGEFTFNGAGVNEATDQILAMQRLAEQVHRAIPGLIGYWGADMILNAAGALVLVEINPRLTTPYIGLSRIMNSNPAGVILQAVLNNQLQADVASSSLRLTLNTLQEGGYDQV</sequence>
<evidence type="ECO:0000256" key="1">
    <source>
        <dbReference type="PROSITE-ProRule" id="PRU00409"/>
    </source>
</evidence>
<evidence type="ECO:0000259" key="2">
    <source>
        <dbReference type="PROSITE" id="PS50975"/>
    </source>
</evidence>
<dbReference type="InterPro" id="IPR040803">
    <property type="entry name" value="MfnD_preATP-grasp"/>
</dbReference>
<dbReference type="PIRSF" id="PIRSF016766">
    <property type="entry name" value="UCP016766_ATPgrasp"/>
    <property type="match status" value="1"/>
</dbReference>
<name>A0ABW3GKB1_9PROT</name>
<dbReference type="InterPro" id="IPR003806">
    <property type="entry name" value="ATP-grasp_PylC-type"/>
</dbReference>
<protein>
    <submittedName>
        <fullName evidence="3">ATP-grasp domain-containing protein</fullName>
    </submittedName>
</protein>
<dbReference type="PROSITE" id="PS50975">
    <property type="entry name" value="ATP_GRASP"/>
    <property type="match status" value="1"/>
</dbReference>
<dbReference type="Pfam" id="PF02655">
    <property type="entry name" value="ATP-grasp_3"/>
    <property type="match status" value="1"/>
</dbReference>
<dbReference type="EMBL" id="JBHTJW010000002">
    <property type="protein sequence ID" value="MFD0930113.1"/>
    <property type="molecule type" value="Genomic_DNA"/>
</dbReference>
<reference evidence="4" key="1">
    <citation type="journal article" date="2019" name="Int. J. Syst. Evol. Microbiol.">
        <title>The Global Catalogue of Microorganisms (GCM) 10K type strain sequencing project: providing services to taxonomists for standard genome sequencing and annotation.</title>
        <authorList>
            <consortium name="The Broad Institute Genomics Platform"/>
            <consortium name="The Broad Institute Genome Sequencing Center for Infectious Disease"/>
            <person name="Wu L."/>
            <person name="Ma J."/>
        </authorList>
    </citation>
    <scope>NUCLEOTIDE SEQUENCE [LARGE SCALE GENOMIC DNA]</scope>
    <source>
        <strain evidence="4">CCUG 59685</strain>
    </source>
</reference>
<gene>
    <name evidence="3" type="ORF">ACFQ1T_10015</name>
</gene>
<proteinExistence type="predicted"/>
<dbReference type="Gene3D" id="3.40.50.11770">
    <property type="match status" value="1"/>
</dbReference>
<evidence type="ECO:0000313" key="4">
    <source>
        <dbReference type="Proteomes" id="UP001597106"/>
    </source>
</evidence>
<accession>A0ABW3GKB1</accession>
<keyword evidence="1" id="KW-0547">Nucleotide-binding</keyword>
<dbReference type="InterPro" id="IPR011761">
    <property type="entry name" value="ATP-grasp"/>
</dbReference>
<comment type="caution">
    <text evidence="3">The sequence shown here is derived from an EMBL/GenBank/DDBJ whole genome shotgun (WGS) entry which is preliminary data.</text>
</comment>
<dbReference type="Pfam" id="PF18301">
    <property type="entry name" value="preATP-grasp_3"/>
    <property type="match status" value="1"/>
</dbReference>
<evidence type="ECO:0000313" key="3">
    <source>
        <dbReference type="EMBL" id="MFD0930113.1"/>
    </source>
</evidence>
<organism evidence="3 4">
    <name type="scientific">Methylophilus glucosoxydans</name>
    <dbReference type="NCBI Taxonomy" id="752553"/>
    <lineage>
        <taxon>Bacteria</taxon>
        <taxon>Pseudomonadati</taxon>
        <taxon>Pseudomonadota</taxon>
        <taxon>Betaproteobacteria</taxon>
        <taxon>Nitrosomonadales</taxon>
        <taxon>Methylophilaceae</taxon>
        <taxon>Methylophilus</taxon>
    </lineage>
</organism>
<keyword evidence="1" id="KW-0067">ATP-binding</keyword>
<dbReference type="Proteomes" id="UP001597106">
    <property type="component" value="Unassembled WGS sequence"/>
</dbReference>
<dbReference type="SUPFAM" id="SSF56059">
    <property type="entry name" value="Glutathione synthetase ATP-binding domain-like"/>
    <property type="match status" value="1"/>
</dbReference>
<dbReference type="Gene3D" id="3.30.470.20">
    <property type="entry name" value="ATP-grasp fold, B domain"/>
    <property type="match status" value="1"/>
</dbReference>
<feature type="domain" description="ATP-grasp" evidence="2">
    <location>
        <begin position="135"/>
        <end position="330"/>
    </location>
</feature>
<dbReference type="RefSeq" id="WP_379076163.1">
    <property type="nucleotide sequence ID" value="NZ_JBHTJW010000002.1"/>
</dbReference>
<keyword evidence="4" id="KW-1185">Reference proteome</keyword>